<dbReference type="GO" id="GO:0005783">
    <property type="term" value="C:endoplasmic reticulum"/>
    <property type="evidence" value="ECO:0007669"/>
    <property type="project" value="InterPro"/>
</dbReference>
<dbReference type="Pfam" id="PF07946">
    <property type="entry name" value="CCDC47"/>
    <property type="match status" value="1"/>
</dbReference>
<evidence type="ECO:0000256" key="6">
    <source>
        <dbReference type="SAM" id="Phobius"/>
    </source>
</evidence>
<keyword evidence="8" id="KW-1185">Reference proteome</keyword>
<dbReference type="PANTHER" id="PTHR12883">
    <property type="entry name" value="ADIPOCYTE-SPECIFIC PROTEIN 4-RELATED"/>
    <property type="match status" value="1"/>
</dbReference>
<keyword evidence="2 6" id="KW-0812">Transmembrane</keyword>
<dbReference type="GO" id="GO:0032469">
    <property type="term" value="P:endoplasmic reticulum calcium ion homeostasis"/>
    <property type="evidence" value="ECO:0007669"/>
    <property type="project" value="InterPro"/>
</dbReference>
<dbReference type="GO" id="GO:0016020">
    <property type="term" value="C:membrane"/>
    <property type="evidence" value="ECO:0007669"/>
    <property type="project" value="UniProtKB-SubCell"/>
</dbReference>
<evidence type="ECO:0000256" key="2">
    <source>
        <dbReference type="ARBA" id="ARBA00022692"/>
    </source>
</evidence>
<dbReference type="EMBL" id="DS480539">
    <property type="protein sequence ID" value="EDO14576.1"/>
    <property type="molecule type" value="Genomic_DNA"/>
</dbReference>
<feature type="compositionally biased region" description="Basic and acidic residues" evidence="5">
    <location>
        <begin position="375"/>
        <end position="396"/>
    </location>
</feature>
<comment type="subcellular location">
    <subcellularLocation>
        <location evidence="1">Membrane</location>
        <topology evidence="1">Single-pass membrane protein</topology>
    </subcellularLocation>
</comment>
<dbReference type="AlphaFoldDB" id="A7TT29"/>
<dbReference type="InterPro" id="IPR012879">
    <property type="entry name" value="CCDC47"/>
</dbReference>
<reference evidence="7 8" key="1">
    <citation type="journal article" date="2007" name="Proc. Natl. Acad. Sci. U.S.A.">
        <title>Independent sorting-out of thousands of duplicated gene pairs in two yeast species descended from a whole-genome duplication.</title>
        <authorList>
            <person name="Scannell D.R."/>
            <person name="Frank A.C."/>
            <person name="Conant G.C."/>
            <person name="Byrne K.P."/>
            <person name="Woolfit M."/>
            <person name="Wolfe K.H."/>
        </authorList>
    </citation>
    <scope>NUCLEOTIDE SEQUENCE [LARGE SCALE GENOMIC DNA]</scope>
    <source>
        <strain evidence="8">ATCC 22028 / DSM 70294 / BCRC 21397 / CBS 2163 / NBRC 10782 / NRRL Y-8283 / UCD 57-17</strain>
    </source>
</reference>
<evidence type="ECO:0000256" key="4">
    <source>
        <dbReference type="ARBA" id="ARBA00023136"/>
    </source>
</evidence>
<dbReference type="STRING" id="436907.A7TT29"/>
<dbReference type="eggNOG" id="KOG2357">
    <property type="taxonomic scope" value="Eukaryota"/>
</dbReference>
<protein>
    <submittedName>
        <fullName evidence="7">Uncharacterized protein</fullName>
    </submittedName>
</protein>
<dbReference type="PANTHER" id="PTHR12883:SF0">
    <property type="entry name" value="PAT COMPLEX SUBUNIT CCDC47"/>
    <property type="match status" value="1"/>
</dbReference>
<feature type="compositionally biased region" description="Basic residues" evidence="5">
    <location>
        <begin position="397"/>
        <end position="407"/>
    </location>
</feature>
<evidence type="ECO:0000256" key="3">
    <source>
        <dbReference type="ARBA" id="ARBA00022989"/>
    </source>
</evidence>
<dbReference type="OrthoDB" id="10039147at2759"/>
<evidence type="ECO:0000256" key="5">
    <source>
        <dbReference type="SAM" id="MobiDB-lite"/>
    </source>
</evidence>
<dbReference type="GeneID" id="5542589"/>
<organism evidence="8">
    <name type="scientific">Vanderwaltozyma polyspora (strain ATCC 22028 / DSM 70294 / BCRC 21397 / CBS 2163 / NBRC 10782 / NRRL Y-8283 / UCD 57-17)</name>
    <name type="common">Kluyveromyces polysporus</name>
    <dbReference type="NCBI Taxonomy" id="436907"/>
    <lineage>
        <taxon>Eukaryota</taxon>
        <taxon>Fungi</taxon>
        <taxon>Dikarya</taxon>
        <taxon>Ascomycota</taxon>
        <taxon>Saccharomycotina</taxon>
        <taxon>Saccharomycetes</taxon>
        <taxon>Saccharomycetales</taxon>
        <taxon>Saccharomycetaceae</taxon>
        <taxon>Vanderwaltozyma</taxon>
    </lineage>
</organism>
<dbReference type="RefSeq" id="XP_001642434.1">
    <property type="nucleotide sequence ID" value="XM_001642384.1"/>
</dbReference>
<feature type="transmembrane region" description="Helical" evidence="6">
    <location>
        <begin position="44"/>
        <end position="64"/>
    </location>
</feature>
<evidence type="ECO:0000256" key="1">
    <source>
        <dbReference type="ARBA" id="ARBA00004167"/>
    </source>
</evidence>
<feature type="region of interest" description="Disordered" evidence="5">
    <location>
        <begin position="375"/>
        <end position="407"/>
    </location>
</feature>
<dbReference type="PhylomeDB" id="A7TT29"/>
<dbReference type="OMA" id="FDGFVWA"/>
<accession>A7TT29</accession>
<feature type="transmembrane region" description="Helical" evidence="6">
    <location>
        <begin position="138"/>
        <end position="156"/>
    </location>
</feature>
<proteinExistence type="predicted"/>
<dbReference type="KEGG" id="vpo:Kpol_289p1"/>
<evidence type="ECO:0000313" key="8">
    <source>
        <dbReference type="Proteomes" id="UP000000267"/>
    </source>
</evidence>
<dbReference type="HOGENOM" id="CLU_672638_0_0_1"/>
<gene>
    <name evidence="7" type="ORF">Kpol_289p1</name>
</gene>
<evidence type="ECO:0000313" key="7">
    <source>
        <dbReference type="EMBL" id="EDO14576.1"/>
    </source>
</evidence>
<sequence>MSAILEPLVRVVEYVESLNAEYLSKSSDELKAMTLFERASIYDWRFEMTCTVILILVYLMYFIGISTNKRHANRLFKKFNSYLKNDLEFSRVAFTDYEGKQQEYLDQHQYSWFTTFATGRSSIESITMRAHLLPRSNLLSIIFEYAIAYFFPSLAVRDLDEFAQVIIKPNGVYAANADSKINANAGEILGKLQFITSIVNKDVMNDSRSNNYFLSLTHTSESDKLPVEYVYMSEANQFNGFFHHYIKETTLNPLLKNCSRFLQFISFTDLPIEKPLTQKLFDQNQSPKCIIRVKFPKSNEEIELLQKLVSSIVEVFDNCTRDLIQDSSNKFLTNDLLKKSVTFRSQEIDRINKLMKQAELEVAKEKKLELEKERRRQLKESGELSKIDQKMKEKRERRQRNKQRVKM</sequence>
<dbReference type="FunCoup" id="A7TT29">
    <property type="interactions" value="90"/>
</dbReference>
<dbReference type="InParanoid" id="A7TT29"/>
<dbReference type="GO" id="GO:0005509">
    <property type="term" value="F:calcium ion binding"/>
    <property type="evidence" value="ECO:0007669"/>
    <property type="project" value="InterPro"/>
</dbReference>
<dbReference type="Proteomes" id="UP000000267">
    <property type="component" value="Unassembled WGS sequence"/>
</dbReference>
<keyword evidence="3 6" id="KW-1133">Transmembrane helix</keyword>
<keyword evidence="4 6" id="KW-0472">Membrane</keyword>
<name>A7TT29_VANPO</name>